<dbReference type="VEuPathDB" id="VectorBase:PHUM548400"/>
<dbReference type="RefSeq" id="XP_002431797.1">
    <property type="nucleotide sequence ID" value="XM_002431752.1"/>
</dbReference>
<dbReference type="EMBL" id="DS235857">
    <property type="protein sequence ID" value="EEB19059.1"/>
    <property type="molecule type" value="Genomic_DNA"/>
</dbReference>
<dbReference type="OMA" id="GDNYTSM"/>
<proteinExistence type="predicted"/>
<keyword evidence="4" id="KW-1185">Reference proteome</keyword>
<gene>
    <name evidence="3" type="primary">8240407</name>
    <name evidence="2" type="ORF">Phum_PHUM548400</name>
</gene>
<evidence type="ECO:0000313" key="2">
    <source>
        <dbReference type="EMBL" id="EEB19059.1"/>
    </source>
</evidence>
<sequence>MGEFTRRYSDITLSFFQDILFEEDPHVHLKAVQVSEGSRRGDNYTSMLYRVKTIGTKNCEPWSKSFVYKCIPSSRVRREAFKSESLFLNEVAFYTKALPALLKFQSSRGCNDFTEIPKVYFAKENVLVLEDLKERQFVMADRKKFFNVEHCEAVVKALAKFHGLSLAMKTIEPEIFQTEVVNSVTECLFKSENEEWYRQYYQTARKNAIEFVKECLVTAEDKKKYLTKFQHFLDDSFFDRMVDLVQPIEPVSVICHGDCWTNNILFNYSDSDDTINKICFLDFQLVRYSSFALDIVNFLYICTSRNLRSSHMDNLISIYAETLEKFLEKLGCPKGPFDNISDTINKEIHRCGKFGLGLAVDMIPISTCDSEQAPDLYIDSTEDGNDESEKPVWTKNEVCRKRMTDLVQELTDKNAL</sequence>
<evidence type="ECO:0000313" key="4">
    <source>
        <dbReference type="Proteomes" id="UP000009046"/>
    </source>
</evidence>
<evidence type="ECO:0000313" key="3">
    <source>
        <dbReference type="EnsemblMetazoa" id="PHUM548400-PA"/>
    </source>
</evidence>
<feature type="domain" description="CHK kinase-like" evidence="1">
    <location>
        <begin position="127"/>
        <end position="329"/>
    </location>
</feature>
<dbReference type="OrthoDB" id="191037at2759"/>
<dbReference type="PANTHER" id="PTHR11012:SF30">
    <property type="entry name" value="PROTEIN KINASE-LIKE DOMAIN-CONTAINING"/>
    <property type="match status" value="1"/>
</dbReference>
<protein>
    <recommendedName>
        <fullName evidence="1">CHK kinase-like domain-containing protein</fullName>
    </recommendedName>
</protein>
<dbReference type="AlphaFoldDB" id="E0W0A3"/>
<dbReference type="CTD" id="8240407"/>
<dbReference type="EnsemblMetazoa" id="PHUM548400-RA">
    <property type="protein sequence ID" value="PHUM548400-PA"/>
    <property type="gene ID" value="PHUM548400"/>
</dbReference>
<dbReference type="Pfam" id="PF02958">
    <property type="entry name" value="EcKL"/>
    <property type="match status" value="1"/>
</dbReference>
<dbReference type="Proteomes" id="UP000009046">
    <property type="component" value="Unassembled WGS sequence"/>
</dbReference>
<accession>E0W0A3</accession>
<reference evidence="2" key="2">
    <citation type="submission" date="2007-04" db="EMBL/GenBank/DDBJ databases">
        <title>The genome of the human body louse.</title>
        <authorList>
            <consortium name="The Human Body Louse Genome Consortium"/>
            <person name="Kirkness E."/>
            <person name="Walenz B."/>
            <person name="Hass B."/>
            <person name="Bruggner R."/>
            <person name="Strausberg R."/>
        </authorList>
    </citation>
    <scope>NUCLEOTIDE SEQUENCE</scope>
    <source>
        <strain evidence="2">USDA</strain>
    </source>
</reference>
<dbReference type="Gene3D" id="3.90.1200.10">
    <property type="match status" value="1"/>
</dbReference>
<dbReference type="SUPFAM" id="SSF56112">
    <property type="entry name" value="Protein kinase-like (PK-like)"/>
    <property type="match status" value="1"/>
</dbReference>
<dbReference type="KEGG" id="phu:Phum_PHUM548400"/>
<dbReference type="PANTHER" id="PTHR11012">
    <property type="entry name" value="PROTEIN KINASE-LIKE DOMAIN-CONTAINING"/>
    <property type="match status" value="1"/>
</dbReference>
<dbReference type="SMART" id="SM00587">
    <property type="entry name" value="CHK"/>
    <property type="match status" value="1"/>
</dbReference>
<dbReference type="EMBL" id="AAZO01006667">
    <property type="status" value="NOT_ANNOTATED_CDS"/>
    <property type="molecule type" value="Genomic_DNA"/>
</dbReference>
<dbReference type="FunCoup" id="E0W0A3">
    <property type="interactions" value="1"/>
</dbReference>
<dbReference type="InterPro" id="IPR004119">
    <property type="entry name" value="EcKL"/>
</dbReference>
<evidence type="ECO:0000259" key="1">
    <source>
        <dbReference type="SMART" id="SM00587"/>
    </source>
</evidence>
<dbReference type="InterPro" id="IPR015897">
    <property type="entry name" value="CHK_kinase-like"/>
</dbReference>
<dbReference type="HOGENOM" id="CLU_010718_6_1_1"/>
<name>E0W0A3_PEDHC</name>
<dbReference type="eggNOG" id="ENOG502RXUB">
    <property type="taxonomic scope" value="Eukaryota"/>
</dbReference>
<dbReference type="GeneID" id="8240407"/>
<reference evidence="3" key="3">
    <citation type="submission" date="2020-05" db="UniProtKB">
        <authorList>
            <consortium name="EnsemblMetazoa"/>
        </authorList>
    </citation>
    <scope>IDENTIFICATION</scope>
    <source>
        <strain evidence="3">USDA</strain>
    </source>
</reference>
<reference evidence="2" key="1">
    <citation type="submission" date="2007-04" db="EMBL/GenBank/DDBJ databases">
        <title>Annotation of Pediculus humanus corporis strain USDA.</title>
        <authorList>
            <person name="Kirkness E."/>
            <person name="Hannick L."/>
            <person name="Hass B."/>
            <person name="Bruggner R."/>
            <person name="Lawson D."/>
            <person name="Bidwell S."/>
            <person name="Joardar V."/>
            <person name="Caler E."/>
            <person name="Walenz B."/>
            <person name="Inman J."/>
            <person name="Schobel S."/>
            <person name="Galinsky K."/>
            <person name="Amedeo P."/>
            <person name="Strausberg R."/>
        </authorList>
    </citation>
    <scope>NUCLEOTIDE SEQUENCE</scope>
    <source>
        <strain evidence="2">USDA</strain>
    </source>
</reference>
<dbReference type="InterPro" id="IPR011009">
    <property type="entry name" value="Kinase-like_dom_sf"/>
</dbReference>
<dbReference type="InParanoid" id="E0W0A3"/>
<organism>
    <name type="scientific">Pediculus humanus subsp. corporis</name>
    <name type="common">Body louse</name>
    <dbReference type="NCBI Taxonomy" id="121224"/>
    <lineage>
        <taxon>Eukaryota</taxon>
        <taxon>Metazoa</taxon>
        <taxon>Ecdysozoa</taxon>
        <taxon>Arthropoda</taxon>
        <taxon>Hexapoda</taxon>
        <taxon>Insecta</taxon>
        <taxon>Pterygota</taxon>
        <taxon>Neoptera</taxon>
        <taxon>Paraneoptera</taxon>
        <taxon>Psocodea</taxon>
        <taxon>Troctomorpha</taxon>
        <taxon>Phthiraptera</taxon>
        <taxon>Anoplura</taxon>
        <taxon>Pediculidae</taxon>
        <taxon>Pediculus</taxon>
    </lineage>
</organism>